<proteinExistence type="predicted"/>
<dbReference type="EMBL" id="AMEM01000018">
    <property type="protein sequence ID" value="EKX90302.1"/>
    <property type="molecule type" value="Genomic_DNA"/>
</dbReference>
<gene>
    <name evidence="1" type="ORF">HMPREF9997_01517</name>
</gene>
<keyword evidence="2" id="KW-1185">Reference proteome</keyword>
<dbReference type="Proteomes" id="UP000010445">
    <property type="component" value="Unassembled WGS sequence"/>
</dbReference>
<reference evidence="1 2" key="1">
    <citation type="submission" date="2012-05" db="EMBL/GenBank/DDBJ databases">
        <authorList>
            <person name="Weinstock G."/>
            <person name="Sodergren E."/>
            <person name="Lobos E.A."/>
            <person name="Fulton L."/>
            <person name="Fulton R."/>
            <person name="Courtney L."/>
            <person name="Fronick C."/>
            <person name="O'Laughlin M."/>
            <person name="Godfrey J."/>
            <person name="Wilson R.M."/>
            <person name="Miner T."/>
            <person name="Farmer C."/>
            <person name="Delehaunty K."/>
            <person name="Cordes M."/>
            <person name="Minx P."/>
            <person name="Tomlinson C."/>
            <person name="Chen J."/>
            <person name="Wollam A."/>
            <person name="Pepin K.H."/>
            <person name="Bhonagiri V."/>
            <person name="Zhang X."/>
            <person name="Suruliraj S."/>
            <person name="Warren W."/>
            <person name="Mitreva M."/>
            <person name="Mardis E.R."/>
            <person name="Wilson R.K."/>
        </authorList>
    </citation>
    <scope>NUCLEOTIDE SEQUENCE [LARGE SCALE GENOMIC DNA]</scope>
    <source>
        <strain evidence="1 2">F0235</strain>
    </source>
</reference>
<comment type="caution">
    <text evidence="1">The sequence shown here is derived from an EMBL/GenBank/DDBJ whole genome shotgun (WGS) entry which is preliminary data.</text>
</comment>
<evidence type="ECO:0000313" key="1">
    <source>
        <dbReference type="EMBL" id="EKX90302.1"/>
    </source>
</evidence>
<name>L1MGF8_9CORY</name>
<dbReference type="STRING" id="1035195.HMPREF9997_01517"/>
<dbReference type="HOGENOM" id="CLU_3214987_0_0_11"/>
<dbReference type="AlphaFoldDB" id="L1MGF8"/>
<sequence>MQRCGVKNRCNKTHIQRLLLTAQQLITTLVNMFTEPVHSGVLRR</sequence>
<protein>
    <submittedName>
        <fullName evidence="1">Uncharacterized protein</fullName>
    </submittedName>
</protein>
<evidence type="ECO:0000313" key="2">
    <source>
        <dbReference type="Proteomes" id="UP000010445"/>
    </source>
</evidence>
<accession>L1MGF8</accession>
<organism evidence="1 2">
    <name type="scientific">Corynebacterium durum F0235</name>
    <dbReference type="NCBI Taxonomy" id="1035195"/>
    <lineage>
        <taxon>Bacteria</taxon>
        <taxon>Bacillati</taxon>
        <taxon>Actinomycetota</taxon>
        <taxon>Actinomycetes</taxon>
        <taxon>Mycobacteriales</taxon>
        <taxon>Corynebacteriaceae</taxon>
        <taxon>Corynebacterium</taxon>
    </lineage>
</organism>